<dbReference type="InterPro" id="IPR027417">
    <property type="entry name" value="P-loop_NTPase"/>
</dbReference>
<evidence type="ECO:0000256" key="4">
    <source>
        <dbReference type="ARBA" id="ARBA00022741"/>
    </source>
</evidence>
<name>A0ABR7MAF8_9BACT</name>
<dbReference type="InterPro" id="IPR002891">
    <property type="entry name" value="APS"/>
</dbReference>
<dbReference type="InterPro" id="IPR059117">
    <property type="entry name" value="APS_kinase_dom"/>
</dbReference>
<dbReference type="Proteomes" id="UP000765802">
    <property type="component" value="Unassembled WGS sequence"/>
</dbReference>
<comment type="pathway">
    <text evidence="6">Sulfur metabolism; hydrogen sulfide biosynthesis; sulfite from sulfate: step 2/3.</text>
</comment>
<sequence length="176" mass="19875">MVLIQLTGLSGSGKSTIAFAVRALLQKEGHAVEVIDGDTYRKHLCPDLGFSKQDRNENIRRLGFVAERMTANGVIAIIAAINPYEEIRQEISNYGNHVKTVWINCDLKTLIDRDTKQLYKRALLPDGHPEKINNLTGVSDPFEMPDNADLIIDTHKRSEEECVKQLYNYIMHQLPG</sequence>
<evidence type="ECO:0000256" key="3">
    <source>
        <dbReference type="ARBA" id="ARBA00022679"/>
    </source>
</evidence>
<dbReference type="NCBIfam" id="TIGR00455">
    <property type="entry name" value="apsK"/>
    <property type="match status" value="1"/>
</dbReference>
<keyword evidence="6 8" id="KW-0418">Kinase</keyword>
<evidence type="ECO:0000259" key="7">
    <source>
        <dbReference type="Pfam" id="PF01583"/>
    </source>
</evidence>
<evidence type="ECO:0000313" key="9">
    <source>
        <dbReference type="Proteomes" id="UP000765802"/>
    </source>
</evidence>
<proteinExistence type="inferred from homology"/>
<reference evidence="8 9" key="1">
    <citation type="submission" date="2016-07" db="EMBL/GenBank/DDBJ databases">
        <title>Genome analysis of Flavihumibacter stibioxidans YS-17.</title>
        <authorList>
            <person name="Shi K."/>
            <person name="Han Y."/>
            <person name="Wang G."/>
        </authorList>
    </citation>
    <scope>NUCLEOTIDE SEQUENCE [LARGE SCALE GENOMIC DNA]</scope>
    <source>
        <strain evidence="8 9">YS-17</strain>
    </source>
</reference>
<accession>A0ABR7MAF8</accession>
<gene>
    <name evidence="8" type="ORF">BC349_13300</name>
</gene>
<dbReference type="Gene3D" id="3.40.50.300">
    <property type="entry name" value="P-loop containing nucleotide triphosphate hydrolases"/>
    <property type="match status" value="1"/>
</dbReference>
<dbReference type="Pfam" id="PF01583">
    <property type="entry name" value="APS_kinase"/>
    <property type="match status" value="1"/>
</dbReference>
<comment type="caution">
    <text evidence="8">The sequence shown here is derived from an EMBL/GenBank/DDBJ whole genome shotgun (WGS) entry which is preliminary data.</text>
</comment>
<protein>
    <recommendedName>
        <fullName evidence="2 6">Adenylyl-sulfate kinase</fullName>
        <ecNumber evidence="2 6">2.7.1.25</ecNumber>
    </recommendedName>
</protein>
<organism evidence="8 9">
    <name type="scientific">Flavihumibacter stibioxidans</name>
    <dbReference type="NCBI Taxonomy" id="1834163"/>
    <lineage>
        <taxon>Bacteria</taxon>
        <taxon>Pseudomonadati</taxon>
        <taxon>Bacteroidota</taxon>
        <taxon>Chitinophagia</taxon>
        <taxon>Chitinophagales</taxon>
        <taxon>Chitinophagaceae</taxon>
        <taxon>Flavihumibacter</taxon>
    </lineage>
</organism>
<dbReference type="GO" id="GO:0016301">
    <property type="term" value="F:kinase activity"/>
    <property type="evidence" value="ECO:0007669"/>
    <property type="project" value="UniProtKB-KW"/>
</dbReference>
<keyword evidence="5 6" id="KW-0067">ATP-binding</keyword>
<dbReference type="EC" id="2.7.1.25" evidence="2 6"/>
<evidence type="ECO:0000256" key="2">
    <source>
        <dbReference type="ARBA" id="ARBA00012121"/>
    </source>
</evidence>
<evidence type="ECO:0000256" key="1">
    <source>
        <dbReference type="ARBA" id="ARBA00001823"/>
    </source>
</evidence>
<feature type="domain" description="APS kinase" evidence="7">
    <location>
        <begin position="3"/>
        <end position="153"/>
    </location>
</feature>
<dbReference type="PANTHER" id="PTHR42700:SF1">
    <property type="entry name" value="SULFATE ADENYLYLTRANSFERASE"/>
    <property type="match status" value="1"/>
</dbReference>
<dbReference type="EMBL" id="MBUA01000023">
    <property type="protein sequence ID" value="MBC6492033.1"/>
    <property type="molecule type" value="Genomic_DNA"/>
</dbReference>
<dbReference type="CDD" id="cd02027">
    <property type="entry name" value="APSK"/>
    <property type="match status" value="1"/>
</dbReference>
<dbReference type="PANTHER" id="PTHR42700">
    <property type="entry name" value="SULFATE ADENYLYLTRANSFERASE"/>
    <property type="match status" value="1"/>
</dbReference>
<evidence type="ECO:0000256" key="5">
    <source>
        <dbReference type="ARBA" id="ARBA00022840"/>
    </source>
</evidence>
<dbReference type="SUPFAM" id="SSF52540">
    <property type="entry name" value="P-loop containing nucleoside triphosphate hydrolases"/>
    <property type="match status" value="1"/>
</dbReference>
<dbReference type="InterPro" id="IPR050512">
    <property type="entry name" value="Sulf_AdTrans/APS_kinase"/>
</dbReference>
<evidence type="ECO:0000313" key="8">
    <source>
        <dbReference type="EMBL" id="MBC6492033.1"/>
    </source>
</evidence>
<keyword evidence="3 6" id="KW-0808">Transferase</keyword>
<evidence type="ECO:0000256" key="6">
    <source>
        <dbReference type="RuleBase" id="RU004347"/>
    </source>
</evidence>
<comment type="function">
    <text evidence="6">Catalyzes the synthesis of activated sulfate.</text>
</comment>
<comment type="catalytic activity">
    <reaction evidence="1 6">
        <text>adenosine 5'-phosphosulfate + ATP = 3'-phosphoadenylyl sulfate + ADP + H(+)</text>
        <dbReference type="Rhea" id="RHEA:24152"/>
        <dbReference type="ChEBI" id="CHEBI:15378"/>
        <dbReference type="ChEBI" id="CHEBI:30616"/>
        <dbReference type="ChEBI" id="CHEBI:58243"/>
        <dbReference type="ChEBI" id="CHEBI:58339"/>
        <dbReference type="ChEBI" id="CHEBI:456216"/>
        <dbReference type="EC" id="2.7.1.25"/>
    </reaction>
</comment>
<dbReference type="RefSeq" id="WP_187257340.1">
    <property type="nucleotide sequence ID" value="NZ_JBHULF010000007.1"/>
</dbReference>
<keyword evidence="9" id="KW-1185">Reference proteome</keyword>
<comment type="similarity">
    <text evidence="6">Belongs to the APS kinase family.</text>
</comment>
<keyword evidence="4 6" id="KW-0547">Nucleotide-binding</keyword>